<dbReference type="InterPro" id="IPR043164">
    <property type="entry name" value="Ribosomal_uL10-like_insert_sf"/>
</dbReference>
<comment type="subunit">
    <text evidence="6">Part of the 50S ribosomal subunit. Forms part of the ribosomal stalk which helps the ribosome interact with GTP-bound translation factors. Forms a heptameric L10(L12)2(L12)2(L12)2 complex, where L10 forms an elongated spine to which the L12 dimers bind in a sequential fashion.</text>
</comment>
<dbReference type="EMBL" id="DTBD01000017">
    <property type="protein sequence ID" value="HGQ64079.1"/>
    <property type="molecule type" value="Genomic_DNA"/>
</dbReference>
<gene>
    <name evidence="6" type="primary">rpl10</name>
    <name evidence="6" type="synonym">rplP0</name>
    <name evidence="10" type="ORF">ENU08_02395</name>
    <name evidence="9" type="ORF">ENU41_03695</name>
</gene>
<dbReference type="InterPro" id="IPR043141">
    <property type="entry name" value="Ribosomal_uL10-like_sf"/>
</dbReference>
<dbReference type="AlphaFoldDB" id="A0A7C4JJS8"/>
<evidence type="ECO:0000256" key="7">
    <source>
        <dbReference type="SAM" id="MobiDB-lite"/>
    </source>
</evidence>
<dbReference type="GO" id="GO:0022625">
    <property type="term" value="C:cytosolic large ribosomal subunit"/>
    <property type="evidence" value="ECO:0007669"/>
    <property type="project" value="TreeGrafter"/>
</dbReference>
<dbReference type="Gene3D" id="6.10.140.760">
    <property type="match status" value="1"/>
</dbReference>
<dbReference type="Gene3D" id="3.30.70.1730">
    <property type="match status" value="1"/>
</dbReference>
<dbReference type="NCBIfam" id="NF003095">
    <property type="entry name" value="PRK04019.1-1"/>
    <property type="match status" value="1"/>
</dbReference>
<comment type="function">
    <text evidence="6">Forms part of the ribosomal stalk, playing a central role in the interaction of the ribosome with GTP-bound translation factors.</text>
</comment>
<dbReference type="SUPFAM" id="SSF160369">
    <property type="entry name" value="Ribosomal protein L10-like"/>
    <property type="match status" value="1"/>
</dbReference>
<keyword evidence="5 6" id="KW-0687">Ribonucleoprotein</keyword>
<dbReference type="PANTHER" id="PTHR45699">
    <property type="entry name" value="60S ACIDIC RIBOSOMAL PROTEIN P0"/>
    <property type="match status" value="1"/>
</dbReference>
<name>A0A7C4JJS8_9CREN</name>
<evidence type="ECO:0000313" key="9">
    <source>
        <dbReference type="EMBL" id="HGQ35765.1"/>
    </source>
</evidence>
<feature type="compositionally biased region" description="Basic and acidic residues" evidence="7">
    <location>
        <begin position="327"/>
        <end position="348"/>
    </location>
</feature>
<evidence type="ECO:0000313" key="10">
    <source>
        <dbReference type="EMBL" id="HGQ64079.1"/>
    </source>
</evidence>
<dbReference type="Gene3D" id="3.90.105.20">
    <property type="match status" value="1"/>
</dbReference>
<keyword evidence="4 6" id="KW-0689">Ribosomal protein</keyword>
<dbReference type="InterPro" id="IPR040637">
    <property type="entry name" value="Ribosomal_uL10-like_insert"/>
</dbReference>
<evidence type="ECO:0000256" key="1">
    <source>
        <dbReference type="ARBA" id="ARBA00008889"/>
    </source>
</evidence>
<dbReference type="GO" id="GO:0070180">
    <property type="term" value="F:large ribosomal subunit rRNA binding"/>
    <property type="evidence" value="ECO:0007669"/>
    <property type="project" value="UniProtKB-UniRule"/>
</dbReference>
<organism evidence="10">
    <name type="scientific">Ignisphaera aggregans</name>
    <dbReference type="NCBI Taxonomy" id="334771"/>
    <lineage>
        <taxon>Archaea</taxon>
        <taxon>Thermoproteota</taxon>
        <taxon>Thermoprotei</taxon>
        <taxon>Desulfurococcales</taxon>
        <taxon>Desulfurococcaceae</taxon>
        <taxon>Ignisphaera</taxon>
    </lineage>
</organism>
<reference evidence="10" key="1">
    <citation type="journal article" date="2020" name="mSystems">
        <title>Genome- and Community-Level Interaction Insights into Carbon Utilization and Element Cycling Functions of Hydrothermarchaeota in Hydrothermal Sediment.</title>
        <authorList>
            <person name="Zhou Z."/>
            <person name="Liu Y."/>
            <person name="Xu W."/>
            <person name="Pan J."/>
            <person name="Luo Z.H."/>
            <person name="Li M."/>
        </authorList>
    </citation>
    <scope>NUCLEOTIDE SEQUENCE [LARGE SCALE GENOMIC DNA]</scope>
    <source>
        <strain evidence="10">SpSt-637</strain>
        <strain evidence="9">SpSt-667</strain>
    </source>
</reference>
<dbReference type="GO" id="GO:0002181">
    <property type="term" value="P:cytoplasmic translation"/>
    <property type="evidence" value="ECO:0007669"/>
    <property type="project" value="TreeGrafter"/>
</dbReference>
<accession>A0A7C4JJS8</accession>
<sequence length="362" mass="40585">MMKVKFRKQLEVLTKVHKLSKEKPGEEQVRSSIDKKRIIIEETKKLLKEYRTVVILDNANTPSKLYRYIRQRYSDIFYIKMIKNTLLLKAMEELGISNTDEIAKYLKGSCMVIFTNVNSFEAKLVLDKISVPYRIKPGEKIEHEIVIPPIRTELKPGPVMSLFGRLKIPIQVRDGVIWIARESTIARPGDVVTPELVSVFEKLGIEPKLLKPNVKVAYEEGLVIPADKLAIDIEGTRTQLLDGLKTALSFAVELVVPEPNVVKVAISRAYLRACNLAAELGVVTKETASLVVTSALRRAYALASVLAQKVPELASIVPQAPQQLAVTEEKKAEEEKPKEEKEEEKETVSEEQLAEGLTALFG</sequence>
<evidence type="ECO:0000256" key="3">
    <source>
        <dbReference type="ARBA" id="ARBA00022884"/>
    </source>
</evidence>
<evidence type="ECO:0000256" key="2">
    <source>
        <dbReference type="ARBA" id="ARBA00022730"/>
    </source>
</evidence>
<feature type="region of interest" description="Disordered" evidence="7">
    <location>
        <begin position="322"/>
        <end position="362"/>
    </location>
</feature>
<dbReference type="HAMAP" id="MF_00280">
    <property type="entry name" value="Ribosomal_uL10_arch"/>
    <property type="match status" value="1"/>
</dbReference>
<dbReference type="InterPro" id="IPR022909">
    <property type="entry name" value="Ribosomal_uL10_arc"/>
</dbReference>
<keyword evidence="3 6" id="KW-0694">RNA-binding</keyword>
<evidence type="ECO:0000259" key="8">
    <source>
        <dbReference type="Pfam" id="PF17777"/>
    </source>
</evidence>
<dbReference type="InterPro" id="IPR050323">
    <property type="entry name" value="Ribosomal_protein_uL10"/>
</dbReference>
<dbReference type="EMBL" id="DTCK01000021">
    <property type="protein sequence ID" value="HGQ35765.1"/>
    <property type="molecule type" value="Genomic_DNA"/>
</dbReference>
<dbReference type="GO" id="GO:0000027">
    <property type="term" value="P:ribosomal large subunit assembly"/>
    <property type="evidence" value="ECO:0007669"/>
    <property type="project" value="TreeGrafter"/>
</dbReference>
<dbReference type="Pfam" id="PF00466">
    <property type="entry name" value="Ribosomal_L10"/>
    <property type="match status" value="1"/>
</dbReference>
<comment type="similarity">
    <text evidence="1 6">Belongs to the universal ribosomal protein uL10 family.</text>
</comment>
<comment type="caution">
    <text evidence="10">The sequence shown here is derived from an EMBL/GenBank/DDBJ whole genome shotgun (WGS) entry which is preliminary data.</text>
</comment>
<proteinExistence type="inferred from homology"/>
<dbReference type="Pfam" id="PF17777">
    <property type="entry name" value="RL10P_insert"/>
    <property type="match status" value="1"/>
</dbReference>
<dbReference type="InterPro" id="IPR001790">
    <property type="entry name" value="Ribosomal_uL10"/>
</dbReference>
<evidence type="ECO:0000256" key="5">
    <source>
        <dbReference type="ARBA" id="ARBA00023274"/>
    </source>
</evidence>
<evidence type="ECO:0000256" key="4">
    <source>
        <dbReference type="ARBA" id="ARBA00022980"/>
    </source>
</evidence>
<protein>
    <recommendedName>
        <fullName evidence="6">Large ribosomal subunit protein uL10</fullName>
    </recommendedName>
    <alternativeName>
        <fullName evidence="6">Acidic ribosomal protein P0 homolog</fullName>
    </alternativeName>
</protein>
<dbReference type="PANTHER" id="PTHR45699:SF3">
    <property type="entry name" value="LARGE RIBOSOMAL SUBUNIT PROTEIN UL10"/>
    <property type="match status" value="1"/>
</dbReference>
<dbReference type="GO" id="GO:0003735">
    <property type="term" value="F:structural constituent of ribosome"/>
    <property type="evidence" value="ECO:0007669"/>
    <property type="project" value="TreeGrafter"/>
</dbReference>
<feature type="domain" description="Large ribosomal subunit protein uL10-like insertion" evidence="8">
    <location>
        <begin position="136"/>
        <end position="205"/>
    </location>
</feature>
<keyword evidence="2 6" id="KW-0699">rRNA-binding</keyword>
<evidence type="ECO:0000256" key="6">
    <source>
        <dbReference type="HAMAP-Rule" id="MF_00280"/>
    </source>
</evidence>